<name>A0A7J5BPG4_9MICO</name>
<keyword evidence="2" id="KW-1185">Reference proteome</keyword>
<organism evidence="1 2">
    <name type="scientific">Pseudoclavibacter chungangensis</name>
    <dbReference type="NCBI Taxonomy" id="587635"/>
    <lineage>
        <taxon>Bacteria</taxon>
        <taxon>Bacillati</taxon>
        <taxon>Actinomycetota</taxon>
        <taxon>Actinomycetes</taxon>
        <taxon>Micrococcales</taxon>
        <taxon>Microbacteriaceae</taxon>
        <taxon>Pseudoclavibacter</taxon>
    </lineage>
</organism>
<evidence type="ECO:0000313" key="2">
    <source>
        <dbReference type="Proteomes" id="UP000467240"/>
    </source>
</evidence>
<dbReference type="EMBL" id="WBJZ01000017">
    <property type="protein sequence ID" value="KAB1654827.1"/>
    <property type="molecule type" value="Genomic_DNA"/>
</dbReference>
<accession>A0A7J5BPG4</accession>
<dbReference type="Proteomes" id="UP000467240">
    <property type="component" value="Unassembled WGS sequence"/>
</dbReference>
<proteinExistence type="predicted"/>
<dbReference type="AlphaFoldDB" id="A0A7J5BPG4"/>
<comment type="caution">
    <text evidence="1">The sequence shown here is derived from an EMBL/GenBank/DDBJ whole genome shotgun (WGS) entry which is preliminary data.</text>
</comment>
<gene>
    <name evidence="1" type="ORF">F8O01_13100</name>
</gene>
<evidence type="ECO:0000313" key="1">
    <source>
        <dbReference type="EMBL" id="KAB1654827.1"/>
    </source>
</evidence>
<sequence length="93" mass="10176">MQARWHAVLFGDREDPRLRLQELFGGKLPDSGQPPAPALAWARRVLGCPNGAHVTDVAVATRLLREADPRLMLRPAVFLAEAAVRRGLEVADA</sequence>
<dbReference type="OrthoDB" id="5123702at2"/>
<dbReference type="RefSeq" id="WP_158041403.1">
    <property type="nucleotide sequence ID" value="NZ_JACCFV010000001.1"/>
</dbReference>
<protein>
    <submittedName>
        <fullName evidence="1">Uncharacterized protein</fullName>
    </submittedName>
</protein>
<reference evidence="1 2" key="1">
    <citation type="submission" date="2019-09" db="EMBL/GenBank/DDBJ databases">
        <title>Phylogeny of genus Pseudoclavibacter and closely related genus.</title>
        <authorList>
            <person name="Li Y."/>
        </authorList>
    </citation>
    <scope>NUCLEOTIDE SEQUENCE [LARGE SCALE GENOMIC DNA]</scope>
    <source>
        <strain evidence="1 2">DSM 23821</strain>
    </source>
</reference>